<organism evidence="1 2">
    <name type="scientific">Melastoma candidum</name>
    <dbReference type="NCBI Taxonomy" id="119954"/>
    <lineage>
        <taxon>Eukaryota</taxon>
        <taxon>Viridiplantae</taxon>
        <taxon>Streptophyta</taxon>
        <taxon>Embryophyta</taxon>
        <taxon>Tracheophyta</taxon>
        <taxon>Spermatophyta</taxon>
        <taxon>Magnoliopsida</taxon>
        <taxon>eudicotyledons</taxon>
        <taxon>Gunneridae</taxon>
        <taxon>Pentapetalae</taxon>
        <taxon>rosids</taxon>
        <taxon>malvids</taxon>
        <taxon>Myrtales</taxon>
        <taxon>Melastomataceae</taxon>
        <taxon>Melastomatoideae</taxon>
        <taxon>Melastomateae</taxon>
        <taxon>Melastoma</taxon>
    </lineage>
</organism>
<gene>
    <name evidence="1" type="ORF">MLD38_031656</name>
</gene>
<evidence type="ECO:0000313" key="1">
    <source>
        <dbReference type="EMBL" id="KAI4326330.1"/>
    </source>
</evidence>
<name>A0ACB9MV19_9MYRT</name>
<dbReference type="Proteomes" id="UP001057402">
    <property type="component" value="Chromosome 9"/>
</dbReference>
<protein>
    <submittedName>
        <fullName evidence="1">Uncharacterized protein</fullName>
    </submittedName>
</protein>
<dbReference type="EMBL" id="CM042888">
    <property type="protein sequence ID" value="KAI4326330.1"/>
    <property type="molecule type" value="Genomic_DNA"/>
</dbReference>
<keyword evidence="2" id="KW-1185">Reference proteome</keyword>
<reference evidence="2" key="1">
    <citation type="journal article" date="2023" name="Front. Plant Sci.">
        <title>Chromosomal-level genome assembly of Melastoma candidum provides insights into trichome evolution.</title>
        <authorList>
            <person name="Zhong Y."/>
            <person name="Wu W."/>
            <person name="Sun C."/>
            <person name="Zou P."/>
            <person name="Liu Y."/>
            <person name="Dai S."/>
            <person name="Zhou R."/>
        </authorList>
    </citation>
    <scope>NUCLEOTIDE SEQUENCE [LARGE SCALE GENOMIC DNA]</scope>
</reference>
<accession>A0ACB9MV19</accession>
<evidence type="ECO:0000313" key="2">
    <source>
        <dbReference type="Proteomes" id="UP001057402"/>
    </source>
</evidence>
<comment type="caution">
    <text evidence="1">The sequence shown here is derived from an EMBL/GenBank/DDBJ whole genome shotgun (WGS) entry which is preliminary data.</text>
</comment>
<sequence>MAQPPQQQLPFRSSLAIAATLLLLLLLRPTQSKHPRHVIRLRSPDILRPSSLAYDPFSQHFLVSSLSSPSIHSVSDAGVSQPLLSFPSPASSTLALSLDSHRRRLLSVLTSPSPPPSLASLSLPSHRTLFLSPLPPPSSPAATAVDFHGNTFVTDSLDGIIYRIPESGESPSVFSNSSVFSSTGLDGLAFLSLGYLLVVQSATGRMFKVDDSDGTARRVLLNRDLPGAKGIAIRGDGTAVVASADRVWYVKTTDSWGEGAVYDEVGLDEGKVARDVAVGRDNRVYVLYEGGGGEGEDGIGIEEVRSRREEEEEEGGGMWVYMLIGFGMVYFTIWRFQMRKLVGSLNKKTN</sequence>
<proteinExistence type="predicted"/>